<protein>
    <submittedName>
        <fullName evidence="1">Uncharacterized protein</fullName>
    </submittedName>
</protein>
<comment type="caution">
    <text evidence="1">The sequence shown here is derived from an EMBL/GenBank/DDBJ whole genome shotgun (WGS) entry which is preliminary data.</text>
</comment>
<reference evidence="1" key="1">
    <citation type="submission" date="2014-01" db="EMBL/GenBank/DDBJ databases">
        <authorList>
            <person name="Brown-Elliot B."/>
            <person name="Wallace R."/>
            <person name="Lenaerts A."/>
            <person name="Ordway D."/>
            <person name="DeGroote M.A."/>
            <person name="Parker T."/>
            <person name="Sizemore C."/>
            <person name="Tallon L.J."/>
            <person name="Sadzewicz L.K."/>
            <person name="Sengamalay N."/>
            <person name="Fraser C.M."/>
            <person name="Hine E."/>
            <person name="Shefchek K.A."/>
            <person name="Das S.P."/>
            <person name="Tettelin H."/>
        </authorList>
    </citation>
    <scope>NUCLEOTIDE SEQUENCE [LARGE SCALE GENOMIC DNA]</scope>
    <source>
        <strain evidence="1">4042</strain>
    </source>
</reference>
<dbReference type="EMBL" id="JAOB01000006">
    <property type="protein sequence ID" value="EUA76387.1"/>
    <property type="molecule type" value="Genomic_DNA"/>
</dbReference>
<accession>X8E656</accession>
<sequence>MLDGTPRHLCPVGCDWEECKWRCSFRRYRRSKSWIPGAADVVGAGNTC</sequence>
<proteinExistence type="predicted"/>
<name>X8E656_MYCXE</name>
<gene>
    <name evidence="1" type="ORF">I553_7365</name>
</gene>
<organism evidence="1">
    <name type="scientific">Mycobacterium xenopi 4042</name>
    <dbReference type="NCBI Taxonomy" id="1299334"/>
    <lineage>
        <taxon>Bacteria</taxon>
        <taxon>Bacillati</taxon>
        <taxon>Actinomycetota</taxon>
        <taxon>Actinomycetes</taxon>
        <taxon>Mycobacteriales</taxon>
        <taxon>Mycobacteriaceae</taxon>
        <taxon>Mycobacterium</taxon>
    </lineage>
</organism>
<evidence type="ECO:0000313" key="1">
    <source>
        <dbReference type="EMBL" id="EUA76387.1"/>
    </source>
</evidence>
<dbReference type="AlphaFoldDB" id="X8E656"/>